<dbReference type="Proteomes" id="UP000541136">
    <property type="component" value="Unassembled WGS sequence"/>
</dbReference>
<evidence type="ECO:0000313" key="3">
    <source>
        <dbReference type="Proteomes" id="UP000541136"/>
    </source>
</evidence>
<organism evidence="2 3">
    <name type="scientific">Castellaniella defragrans</name>
    <name type="common">Alcaligenes defragrans</name>
    <dbReference type="NCBI Taxonomy" id="75697"/>
    <lineage>
        <taxon>Bacteria</taxon>
        <taxon>Pseudomonadati</taxon>
        <taxon>Pseudomonadota</taxon>
        <taxon>Betaproteobacteria</taxon>
        <taxon>Burkholderiales</taxon>
        <taxon>Alcaligenaceae</taxon>
        <taxon>Castellaniella</taxon>
    </lineage>
</organism>
<feature type="region of interest" description="Disordered" evidence="1">
    <location>
        <begin position="1"/>
        <end position="60"/>
    </location>
</feature>
<name>A0A7W9TR91_CASDE</name>
<comment type="caution">
    <text evidence="2">The sequence shown here is derived from an EMBL/GenBank/DDBJ whole genome shotgun (WGS) entry which is preliminary data.</text>
</comment>
<dbReference type="EMBL" id="JACHIB010000013">
    <property type="protein sequence ID" value="MBB6084282.1"/>
    <property type="molecule type" value="Genomic_DNA"/>
</dbReference>
<accession>A0A7W9TR91</accession>
<proteinExistence type="predicted"/>
<gene>
    <name evidence="2" type="ORF">HNR28_002327</name>
</gene>
<evidence type="ECO:0000256" key="1">
    <source>
        <dbReference type="SAM" id="MobiDB-lite"/>
    </source>
</evidence>
<protein>
    <submittedName>
        <fullName evidence="2">Uncharacterized protein</fullName>
    </submittedName>
</protein>
<feature type="compositionally biased region" description="Low complexity" evidence="1">
    <location>
        <begin position="45"/>
        <end position="56"/>
    </location>
</feature>
<reference evidence="2 3" key="1">
    <citation type="submission" date="2020-08" db="EMBL/GenBank/DDBJ databases">
        <title>Genomic Encyclopedia of Type Strains, Phase IV (KMG-IV): sequencing the most valuable type-strain genomes for metagenomic binning, comparative biology and taxonomic classification.</title>
        <authorList>
            <person name="Goeker M."/>
        </authorList>
    </citation>
    <scope>NUCLEOTIDE SEQUENCE [LARGE SCALE GENOMIC DNA]</scope>
    <source>
        <strain evidence="2 3">DSM 12141</strain>
    </source>
</reference>
<dbReference type="AlphaFoldDB" id="A0A7W9TR91"/>
<evidence type="ECO:0000313" key="2">
    <source>
        <dbReference type="EMBL" id="MBB6084282.1"/>
    </source>
</evidence>
<sequence>MREERAVRGDPFAVDDGAEQGTQVFDPDFILAPQQARVPAPDPPGAQDQAAGGVAADRQRQGMPLAPAAAILEAQVEFDAVHHASPTAR</sequence>